<dbReference type="SUPFAM" id="SSF48371">
    <property type="entry name" value="ARM repeat"/>
    <property type="match status" value="1"/>
</dbReference>
<gene>
    <name evidence="2" type="ORF">Vbra_10747</name>
</gene>
<feature type="compositionally biased region" description="Polar residues" evidence="1">
    <location>
        <begin position="982"/>
        <end position="991"/>
    </location>
</feature>
<evidence type="ECO:0000313" key="2">
    <source>
        <dbReference type="EMBL" id="CEM39547.1"/>
    </source>
</evidence>
<feature type="compositionally biased region" description="Low complexity" evidence="1">
    <location>
        <begin position="746"/>
        <end position="757"/>
    </location>
</feature>
<protein>
    <submittedName>
        <fullName evidence="2">Uncharacterized protein</fullName>
    </submittedName>
</protein>
<feature type="compositionally biased region" description="Pro residues" evidence="1">
    <location>
        <begin position="965"/>
        <end position="978"/>
    </location>
</feature>
<feature type="region of interest" description="Disordered" evidence="1">
    <location>
        <begin position="1"/>
        <end position="243"/>
    </location>
</feature>
<dbReference type="InterPro" id="IPR016024">
    <property type="entry name" value="ARM-type_fold"/>
</dbReference>
<dbReference type="InParanoid" id="A0A0G4H754"/>
<dbReference type="Gene3D" id="1.25.10.10">
    <property type="entry name" value="Leucine-rich Repeat Variant"/>
    <property type="match status" value="1"/>
</dbReference>
<keyword evidence="3" id="KW-1185">Reference proteome</keyword>
<organism evidence="2 3">
    <name type="scientific">Vitrella brassicaformis (strain CCMP3155)</name>
    <dbReference type="NCBI Taxonomy" id="1169540"/>
    <lineage>
        <taxon>Eukaryota</taxon>
        <taxon>Sar</taxon>
        <taxon>Alveolata</taxon>
        <taxon>Colpodellida</taxon>
        <taxon>Vitrellaceae</taxon>
        <taxon>Vitrella</taxon>
    </lineage>
</organism>
<feature type="compositionally biased region" description="Gly residues" evidence="1">
    <location>
        <begin position="216"/>
        <end position="226"/>
    </location>
</feature>
<feature type="compositionally biased region" description="Pro residues" evidence="1">
    <location>
        <begin position="157"/>
        <end position="181"/>
    </location>
</feature>
<feature type="compositionally biased region" description="Low complexity" evidence="1">
    <location>
        <begin position="682"/>
        <end position="694"/>
    </location>
</feature>
<feature type="compositionally biased region" description="Low complexity" evidence="1">
    <location>
        <begin position="704"/>
        <end position="718"/>
    </location>
</feature>
<feature type="compositionally biased region" description="Gly residues" evidence="1">
    <location>
        <begin position="106"/>
        <end position="117"/>
    </location>
</feature>
<feature type="region of interest" description="Disordered" evidence="1">
    <location>
        <begin position="940"/>
        <end position="1082"/>
    </location>
</feature>
<feature type="compositionally biased region" description="Basic and acidic residues" evidence="1">
    <location>
        <begin position="940"/>
        <end position="959"/>
    </location>
</feature>
<feature type="region of interest" description="Disordered" evidence="1">
    <location>
        <begin position="846"/>
        <end position="872"/>
    </location>
</feature>
<name>A0A0G4H754_VITBC</name>
<dbReference type="InterPro" id="IPR011989">
    <property type="entry name" value="ARM-like"/>
</dbReference>
<sequence length="1082" mass="116200">MNPSADGDPPPRPCSAASRLEMRDAVSTTNTTPDTRTPREKRPEEDNSNKDKATARDAHIPPAYASSTGGSKLMRLFRSSAVHKVQAKAADKSHSGQPQSLAEALLGGGGREGGGRGSPSLRYREKEQQGEDNDTVTHAPDTVAPSGPFVWSKSNPPASPPIPPLPPSPIPHRLQPHPPSVPCLDSPKPTPAESLANQTPYRRVGKGLPQSSSGSGVAGAGGGAVLGGKQKGDGGGEGGDEEEGVWRQRLRDSLADGDNVWLLTNLRSFFDTYVTRADRVSELQRLILTPGGPRLIDLLLKALAFRPLLPSLLVHHVSAALWVTVFAHSNIPQRVRLIQQLRVCPDAIVSVAEHRIGCLALQHIVSLCSPRDVGTLLSELIVCHITRLAVHPLGSRLVRAFLVRSPPLDSWDVGTQLLTHAVQLSDSESGSSLLRQMILSAPHSASPSSRLHLRSHMLLSSRDMLTTRYGPSLIKDFIMCFDDDAATMMCRRLVAMEDEASDSNMLDVPAICSLQSMASDRDMAAILATLIARADQAARQALLAKVANMWRFDHPKRFGFVTARYAHVVIKATLPHLDVPALTSLHDASDRYVRPGLVWGEDCLSAKWDAISRITQVVTSTLPAKGLTHYRSKPPMTHREKNLGCPTPGPSDFVSMRSPHSPSLTSPARSGQSSTPPRGSEAAAMGAAGMSPLPVVTPSPPAASFPSPSSESPSSHSSHVMKAGRKSSSRLTDKPRHHGSPPPDVSPSSPDPYLSPDGWYSPRQSADDHDHPHATTSTVDEIQACLERILESDGSEGDRQQLAKKLEEALIQGQTVCYEAAEEGERGEGGGEEDGAALSHEPAIATATPESGESPAMASPSGETTDGVATAKAEEKAHLEKLIVSMSLKAAMANISSSPQHAAPQNAPTLPGGSDHTEVDGAVPEMPINDRIMHIFHQAEKRRAERDRLAMEANRNHPYEEDDSPVPPPPPPPPPPPYYANDTPTSSSYRSSTKDRPKRTLQRYRARTGTDNRGAGRPKQGGGGGRHQHHHVAASGDEDTDRPKNAPWATGPQSEGRTLFRRGWGGRGGTGLFYRQKQQKRQ</sequence>
<dbReference type="EMBL" id="CDMY01001040">
    <property type="protein sequence ID" value="CEM39547.1"/>
    <property type="molecule type" value="Genomic_DNA"/>
</dbReference>
<proteinExistence type="predicted"/>
<dbReference type="PRINTS" id="PR00049">
    <property type="entry name" value="WILMSTUMOUR"/>
</dbReference>
<feature type="region of interest" description="Disordered" evidence="1">
    <location>
        <begin position="626"/>
        <end position="780"/>
    </location>
</feature>
<feature type="compositionally biased region" description="Polar residues" evidence="1">
    <location>
        <begin position="658"/>
        <end position="677"/>
    </location>
</feature>
<dbReference type="Proteomes" id="UP000041254">
    <property type="component" value="Unassembled WGS sequence"/>
</dbReference>
<dbReference type="VEuPathDB" id="CryptoDB:Vbra_10747"/>
<feature type="region of interest" description="Disordered" evidence="1">
    <location>
        <begin position="895"/>
        <end position="922"/>
    </location>
</feature>
<accession>A0A0G4H754</accession>
<evidence type="ECO:0000256" key="1">
    <source>
        <dbReference type="SAM" id="MobiDB-lite"/>
    </source>
</evidence>
<dbReference type="AlphaFoldDB" id="A0A0G4H754"/>
<evidence type="ECO:0000313" key="3">
    <source>
        <dbReference type="Proteomes" id="UP000041254"/>
    </source>
</evidence>
<feature type="compositionally biased region" description="Basic and acidic residues" evidence="1">
    <location>
        <begin position="36"/>
        <end position="59"/>
    </location>
</feature>
<feature type="compositionally biased region" description="Basic residues" evidence="1">
    <location>
        <begin position="996"/>
        <end position="1006"/>
    </location>
</feature>
<reference evidence="2 3" key="1">
    <citation type="submission" date="2014-11" db="EMBL/GenBank/DDBJ databases">
        <authorList>
            <person name="Zhu J."/>
            <person name="Qi W."/>
            <person name="Song R."/>
        </authorList>
    </citation>
    <scope>NUCLEOTIDE SEQUENCE [LARGE SCALE GENOMIC DNA]</scope>
</reference>